<proteinExistence type="predicted"/>
<evidence type="ECO:0000313" key="1">
    <source>
        <dbReference type="EMBL" id="ABO89678.1"/>
    </source>
</evidence>
<dbReference type="AlphaFoldDB" id="A4SLA6"/>
<sequence>MDLFTPVVEPEKFHKNFASVLVSFRETERRLLEEWANGFVDRDGKFVKEFQTTFNSSFWEIYLYALFKEYKLSVNWSYPTPDFHLSSTNCEFIVEAVTANSAHGKPNEWDKTFSREELEKLRRFKELNTEAIVRLSNAIIAKVRKYNETYKRLAHVAGKPFILAIAPFEQPHFNFQHDRPIRALLFDHYVDEDAYLDNPEAFPDGPPSVNLEYVTKENGAEIPLGLFKDDSLSEVSAVMFSCLATWGKLSAMSNNPATNTIVDSLWATPPRGAPEKRSCSPSEHGEKILDGLQIYHNPFASKPLPPEVFRAPRVVQHYVNHKTGEWQYEGHTQALLFRQVHARPKTK</sequence>
<evidence type="ECO:0008006" key="3">
    <source>
        <dbReference type="Google" id="ProtNLM"/>
    </source>
</evidence>
<name>A4SLA6_AERS4</name>
<accession>A4SLA6</accession>
<dbReference type="KEGG" id="asa:ASA_1593"/>
<protein>
    <recommendedName>
        <fullName evidence="3">Glycosaminoglycan attachment site</fullName>
    </recommendedName>
</protein>
<dbReference type="HOGENOM" id="CLU_047094_1_0_6"/>
<evidence type="ECO:0000313" key="2">
    <source>
        <dbReference type="Proteomes" id="UP000000225"/>
    </source>
</evidence>
<reference evidence="2" key="1">
    <citation type="journal article" date="2008" name="BMC Genomics">
        <title>The genome of Aeromonas salmonicida subsp. salmonicida A449: insights into the evolution of a fish pathogen.</title>
        <authorList>
            <person name="Reith M.E."/>
            <person name="Singh R.K."/>
            <person name="Curtis B."/>
            <person name="Boyd J.M."/>
            <person name="Bouevitch A."/>
            <person name="Kimball J."/>
            <person name="Munholland J."/>
            <person name="Murphy C."/>
            <person name="Sarty D."/>
            <person name="Williams J."/>
            <person name="Nash J.H."/>
            <person name="Johnson S.C."/>
            <person name="Brown L.L."/>
        </authorList>
    </citation>
    <scope>NUCLEOTIDE SEQUENCE [LARGE SCALE GENOMIC DNA]</scope>
    <source>
        <strain evidence="2">A449</strain>
    </source>
</reference>
<dbReference type="eggNOG" id="ENOG502Z8GP">
    <property type="taxonomic scope" value="Bacteria"/>
</dbReference>
<dbReference type="RefSeq" id="WP_011898582.1">
    <property type="nucleotide sequence ID" value="NC_009348.1"/>
</dbReference>
<dbReference type="Proteomes" id="UP000000225">
    <property type="component" value="Chromosome"/>
</dbReference>
<organism evidence="1 2">
    <name type="scientific">Aeromonas salmonicida (strain A449)</name>
    <dbReference type="NCBI Taxonomy" id="382245"/>
    <lineage>
        <taxon>Bacteria</taxon>
        <taxon>Pseudomonadati</taxon>
        <taxon>Pseudomonadota</taxon>
        <taxon>Gammaproteobacteria</taxon>
        <taxon>Aeromonadales</taxon>
        <taxon>Aeromonadaceae</taxon>
        <taxon>Aeromonas</taxon>
    </lineage>
</organism>
<gene>
    <name evidence="1" type="ordered locus">ASA_1593</name>
</gene>
<dbReference type="EMBL" id="CP000644">
    <property type="protein sequence ID" value="ABO89678.1"/>
    <property type="molecule type" value="Genomic_DNA"/>
</dbReference>